<accession>A0A2X2C8P1</accession>
<organism evidence="2 3">
    <name type="scientific">Proteus mirabilis</name>
    <dbReference type="NCBI Taxonomy" id="584"/>
    <lineage>
        <taxon>Bacteria</taxon>
        <taxon>Pseudomonadati</taxon>
        <taxon>Pseudomonadota</taxon>
        <taxon>Gammaproteobacteria</taxon>
        <taxon>Enterobacterales</taxon>
        <taxon>Morganellaceae</taxon>
        <taxon>Proteus</taxon>
    </lineage>
</organism>
<gene>
    <name evidence="2" type="primary">papC_11</name>
    <name evidence="2" type="ORF">NCTC10975_04927</name>
</gene>
<dbReference type="SUPFAM" id="SSF141729">
    <property type="entry name" value="FimD N-terminal domain-like"/>
    <property type="match status" value="1"/>
</dbReference>
<sequence length="97" mass="10861">MSGRSTSILATILFIIYSQNVYSVEFNLDVVDSKSKDNINFARFSEAGYILPGKYQLNLVLNGQGIGSSTYTVNVLERENKSQDENKKTVISSLFNR</sequence>
<dbReference type="EMBL" id="UAUE01000035">
    <property type="protein sequence ID" value="SPZ03241.1"/>
    <property type="molecule type" value="Genomic_DNA"/>
</dbReference>
<dbReference type="InterPro" id="IPR037224">
    <property type="entry name" value="PapC_N_sf"/>
</dbReference>
<dbReference type="InterPro" id="IPR025885">
    <property type="entry name" value="PapC_N"/>
</dbReference>
<reference evidence="2 3" key="1">
    <citation type="submission" date="2018-06" db="EMBL/GenBank/DDBJ databases">
        <authorList>
            <consortium name="Pathogen Informatics"/>
            <person name="Doyle S."/>
        </authorList>
    </citation>
    <scope>NUCLEOTIDE SEQUENCE [LARGE SCALE GENOMIC DNA]</scope>
    <source>
        <strain evidence="2 3">NCTC10975</strain>
    </source>
</reference>
<evidence type="ECO:0000259" key="1">
    <source>
        <dbReference type="Pfam" id="PF13954"/>
    </source>
</evidence>
<dbReference type="Pfam" id="PF13954">
    <property type="entry name" value="PapC_N"/>
    <property type="match status" value="1"/>
</dbReference>
<evidence type="ECO:0000313" key="2">
    <source>
        <dbReference type="EMBL" id="SPZ03241.1"/>
    </source>
</evidence>
<dbReference type="Proteomes" id="UP000251485">
    <property type="component" value="Unassembled WGS sequence"/>
</dbReference>
<dbReference type="AlphaFoldDB" id="A0A2X2C8P1"/>
<proteinExistence type="predicted"/>
<feature type="domain" description="PapC N-terminal" evidence="1">
    <location>
        <begin position="25"/>
        <end position="80"/>
    </location>
</feature>
<dbReference type="Gene3D" id="3.10.20.410">
    <property type="match status" value="1"/>
</dbReference>
<evidence type="ECO:0000313" key="3">
    <source>
        <dbReference type="Proteomes" id="UP000251485"/>
    </source>
</evidence>
<name>A0A2X2C8P1_PROMI</name>
<protein>
    <submittedName>
        <fullName evidence="2">Fimbrial outer membrane usher protein</fullName>
    </submittedName>
</protein>